<dbReference type="GO" id="GO:0008803">
    <property type="term" value="F:bis(5'-nucleosyl)-tetraphosphatase (symmetrical) activity"/>
    <property type="evidence" value="ECO:0007669"/>
    <property type="project" value="TreeGrafter"/>
</dbReference>
<sequence length="261" mass="29090">MRKLTDWLSRRRPNQVPEPRRRRIDLGPNPPGYPIYVIGDVHGCINELKDAEARIAADIQATERSGLVILLGDYIDRGPSSRHVLEHLIRPSELGLKRLPLCGNHDDVFSRFLREPELYTEWLGLGGEQTLISYGIDLQHLSSRQKGRGAKLGELLTEAVPISHRQFLFELPICLKIGDMLFVHAGVRPGIPLDEQDDEDLLWIREPFLTSGPQIPLLVVHGHTPTAEPDIGPGRIGIDTGAYYTGRLSVLKMDGGQAAIL</sequence>
<dbReference type="EMBL" id="FXAF01000006">
    <property type="protein sequence ID" value="SMF51039.1"/>
    <property type="molecule type" value="Genomic_DNA"/>
</dbReference>
<gene>
    <name evidence="2" type="ORF">SAMN02982989_2912</name>
</gene>
<reference evidence="3" key="1">
    <citation type="submission" date="2017-04" db="EMBL/GenBank/DDBJ databases">
        <authorList>
            <person name="Varghese N."/>
            <person name="Submissions S."/>
        </authorList>
    </citation>
    <scope>NUCLEOTIDE SEQUENCE [LARGE SCALE GENOMIC DNA]</scope>
    <source>
        <strain evidence="3">B4P</strain>
    </source>
</reference>
<dbReference type="GO" id="GO:0005737">
    <property type="term" value="C:cytoplasm"/>
    <property type="evidence" value="ECO:0007669"/>
    <property type="project" value="TreeGrafter"/>
</dbReference>
<dbReference type="RefSeq" id="WP_085423033.1">
    <property type="nucleotide sequence ID" value="NZ_FXAF01000006.1"/>
</dbReference>
<dbReference type="STRING" id="464029.SAMN02982989_2912"/>
<dbReference type="GO" id="GO:0110154">
    <property type="term" value="P:RNA decapping"/>
    <property type="evidence" value="ECO:0007669"/>
    <property type="project" value="TreeGrafter"/>
</dbReference>
<dbReference type="AlphaFoldDB" id="A0A1X7FGF7"/>
<dbReference type="CDD" id="cd00144">
    <property type="entry name" value="MPP_PPP_family"/>
    <property type="match status" value="1"/>
</dbReference>
<proteinExistence type="predicted"/>
<dbReference type="PANTHER" id="PTHR42850:SF4">
    <property type="entry name" value="ZINC-DEPENDENT ENDOPOLYPHOSPHATASE"/>
    <property type="match status" value="1"/>
</dbReference>
<evidence type="ECO:0000259" key="1">
    <source>
        <dbReference type="Pfam" id="PF00149"/>
    </source>
</evidence>
<dbReference type="Pfam" id="PF00149">
    <property type="entry name" value="Metallophos"/>
    <property type="match status" value="1"/>
</dbReference>
<accession>A0A1X7FGF7</accession>
<evidence type="ECO:0000313" key="3">
    <source>
        <dbReference type="Proteomes" id="UP000192903"/>
    </source>
</evidence>
<name>A0A1X7FGF7_9HYPH</name>
<keyword evidence="3" id="KW-1185">Reference proteome</keyword>
<dbReference type="InterPro" id="IPR050126">
    <property type="entry name" value="Ap4A_hydrolase"/>
</dbReference>
<organism evidence="2 3">
    <name type="scientific">Xaviernesmea oryzae</name>
    <dbReference type="NCBI Taxonomy" id="464029"/>
    <lineage>
        <taxon>Bacteria</taxon>
        <taxon>Pseudomonadati</taxon>
        <taxon>Pseudomonadota</taxon>
        <taxon>Alphaproteobacteria</taxon>
        <taxon>Hyphomicrobiales</taxon>
        <taxon>Rhizobiaceae</taxon>
        <taxon>Rhizobium/Agrobacterium group</taxon>
        <taxon>Xaviernesmea</taxon>
    </lineage>
</organism>
<feature type="domain" description="Calcineurin-like phosphoesterase" evidence="1">
    <location>
        <begin position="34"/>
        <end position="227"/>
    </location>
</feature>
<dbReference type="GO" id="GO:0016791">
    <property type="term" value="F:phosphatase activity"/>
    <property type="evidence" value="ECO:0007669"/>
    <property type="project" value="TreeGrafter"/>
</dbReference>
<dbReference type="Gene3D" id="3.60.21.10">
    <property type="match status" value="1"/>
</dbReference>
<dbReference type="Proteomes" id="UP000192903">
    <property type="component" value="Unassembled WGS sequence"/>
</dbReference>
<dbReference type="OrthoDB" id="9807890at2"/>
<evidence type="ECO:0000313" key="2">
    <source>
        <dbReference type="EMBL" id="SMF51039.1"/>
    </source>
</evidence>
<dbReference type="SUPFAM" id="SSF56300">
    <property type="entry name" value="Metallo-dependent phosphatases"/>
    <property type="match status" value="1"/>
</dbReference>
<protein>
    <submittedName>
        <fullName evidence="2">Serine/threonine protein phosphatase 1</fullName>
    </submittedName>
</protein>
<dbReference type="InterPro" id="IPR004843">
    <property type="entry name" value="Calcineurin-like_PHP"/>
</dbReference>
<dbReference type="InterPro" id="IPR029052">
    <property type="entry name" value="Metallo-depent_PP-like"/>
</dbReference>
<dbReference type="PANTHER" id="PTHR42850">
    <property type="entry name" value="METALLOPHOSPHOESTERASE"/>
    <property type="match status" value="1"/>
</dbReference>